<dbReference type="AlphaFoldDB" id="A0AAV4L9K6"/>
<comment type="function">
    <text evidence="7">The UvrABC repair system catalyzes the recognition and processing of DNA lesions. UvrC both incises the 5' and 3' sides of the lesion. The N-terminal half is responsible for the 3' incision and the C-terminal half is responsible for the 5' incision.</text>
</comment>
<dbReference type="CDD" id="cd10434">
    <property type="entry name" value="GIY-YIG_UvrC_Cho"/>
    <property type="match status" value="1"/>
</dbReference>
<evidence type="ECO:0000313" key="12">
    <source>
        <dbReference type="Proteomes" id="UP001057291"/>
    </source>
</evidence>
<keyword evidence="12" id="KW-1185">Reference proteome</keyword>
<keyword evidence="5 7" id="KW-0234">DNA repair</keyword>
<evidence type="ECO:0000256" key="7">
    <source>
        <dbReference type="HAMAP-Rule" id="MF_00203"/>
    </source>
</evidence>
<evidence type="ECO:0000256" key="3">
    <source>
        <dbReference type="ARBA" id="ARBA00022769"/>
    </source>
</evidence>
<comment type="similarity">
    <text evidence="7">Belongs to the UvrC family.</text>
</comment>
<dbReference type="NCBIfam" id="NF001824">
    <property type="entry name" value="PRK00558.1-5"/>
    <property type="match status" value="1"/>
</dbReference>
<protein>
    <recommendedName>
        <fullName evidence="7">UvrABC system protein C</fullName>
        <shortName evidence="7">Protein UvrC</shortName>
    </recommendedName>
    <alternativeName>
        <fullName evidence="7">Excinuclease ABC subunit C</fullName>
    </alternativeName>
</protein>
<dbReference type="GO" id="GO:0006289">
    <property type="term" value="P:nucleotide-excision repair"/>
    <property type="evidence" value="ECO:0007669"/>
    <property type="project" value="UniProtKB-UniRule"/>
</dbReference>
<dbReference type="EMBL" id="BOQE01000001">
    <property type="protein sequence ID" value="GIM44467.1"/>
    <property type="molecule type" value="Genomic_DNA"/>
</dbReference>
<feature type="domain" description="GIY-YIG" evidence="9">
    <location>
        <begin position="16"/>
        <end position="93"/>
    </location>
</feature>
<dbReference type="SUPFAM" id="SSF82771">
    <property type="entry name" value="GIY-YIG endonuclease"/>
    <property type="match status" value="1"/>
</dbReference>
<keyword evidence="3 7" id="KW-0228">DNA excision</keyword>
<dbReference type="Pfam" id="PF14520">
    <property type="entry name" value="HHH_5"/>
    <property type="match status" value="1"/>
</dbReference>
<dbReference type="PROSITE" id="PS50164">
    <property type="entry name" value="GIY_YIG"/>
    <property type="match status" value="1"/>
</dbReference>
<sequence>MDQREKIREKLKLLPEKPGVYLMKDATGRVIYVGKAKVLKNRVRSYFTGSHDGKTQSLVSHIADFEYIITDTVVEALLLECNLIKKYTPHYNIMLKDDKAYPYIKITSEEHPRLEIVRRVQKDKARYFGPYPNATAANETKKLLDRLFPLRKCRTLKSKVCLYYHINQCLAPCEFPVLKETYDEMIKNIVKFLNGGHGEIKEQLIEKMNQEAEALRFERAKELRDLIIQIDRLMEGQKVDLADGIDRDIFGYYADKGMMCVQVFYMRNGKLIERNVSVFQHHNDETEDFLSYVTQFYYENPDLPKEILLPTGIDIEAIDQWLQGKIKVPMRGNKKKLVEMAIENARNALEERFKLMDRDMDRTIRAVQQLGDILAIQTPRRIEAFDNSNIQGVNPVAAMVVFLDGQPAKKEYRKYKIKTVTGPDDYASMREVIRRRYVRVLKEKGPLPDLIVIDGGKGQIHAALDVLQNELDLDIPVCGLAKDERHRTSQLFFMDDPEPIRIDRTSQAFYLLTRIQEEVHRFAITFHRTTHNKQAMRSILDEIPGVGEKRRKALLKHFGSLDAIRSAPIEEFRKIGIGDQLAHEILSFLNQK</sequence>
<reference evidence="11" key="1">
    <citation type="journal article" date="2023" name="Int. J. Syst. Evol. Microbiol.">
        <title>Collibacillus ludicampi gen. nov., sp. nov., a new soil bacterium of the family Alicyclobacillaceae.</title>
        <authorList>
            <person name="Jojima T."/>
            <person name="Ioku Y."/>
            <person name="Fukuta Y."/>
            <person name="Shirasaka N."/>
            <person name="Matsumura Y."/>
            <person name="Mori M."/>
        </authorList>
    </citation>
    <scope>NUCLEOTIDE SEQUENCE</scope>
    <source>
        <strain evidence="11">TP075</strain>
    </source>
</reference>
<dbReference type="GO" id="GO:0009432">
    <property type="term" value="P:SOS response"/>
    <property type="evidence" value="ECO:0007669"/>
    <property type="project" value="UniProtKB-UniRule"/>
</dbReference>
<keyword evidence="4 7" id="KW-0267">Excision nuclease</keyword>
<dbReference type="Proteomes" id="UP001057291">
    <property type="component" value="Unassembled WGS sequence"/>
</dbReference>
<dbReference type="SUPFAM" id="SSF47781">
    <property type="entry name" value="RuvA domain 2-like"/>
    <property type="match status" value="1"/>
</dbReference>
<dbReference type="InterPro" id="IPR001162">
    <property type="entry name" value="UvrC_RNase_H_dom"/>
</dbReference>
<evidence type="ECO:0000259" key="10">
    <source>
        <dbReference type="PROSITE" id="PS50165"/>
    </source>
</evidence>
<evidence type="ECO:0000259" key="9">
    <source>
        <dbReference type="PROSITE" id="PS50164"/>
    </source>
</evidence>
<evidence type="ECO:0000256" key="2">
    <source>
        <dbReference type="ARBA" id="ARBA00022763"/>
    </source>
</evidence>
<keyword evidence="6 7" id="KW-0742">SOS response</keyword>
<dbReference type="FunFam" id="3.30.420.340:FF:000002">
    <property type="entry name" value="UvrABC system protein C"/>
    <property type="match status" value="1"/>
</dbReference>
<dbReference type="HAMAP" id="MF_00203">
    <property type="entry name" value="UvrC"/>
    <property type="match status" value="1"/>
</dbReference>
<evidence type="ECO:0000256" key="5">
    <source>
        <dbReference type="ARBA" id="ARBA00023204"/>
    </source>
</evidence>
<dbReference type="Pfam" id="PF22920">
    <property type="entry name" value="UvrC_RNaseH"/>
    <property type="match status" value="1"/>
</dbReference>
<dbReference type="NCBIfam" id="TIGR00194">
    <property type="entry name" value="uvrC"/>
    <property type="match status" value="1"/>
</dbReference>
<dbReference type="PROSITE" id="PS50165">
    <property type="entry name" value="UVRC"/>
    <property type="match status" value="1"/>
</dbReference>
<dbReference type="PROSITE" id="PS50151">
    <property type="entry name" value="UVR"/>
    <property type="match status" value="1"/>
</dbReference>
<dbReference type="FunFam" id="3.40.1440.10:FF:000001">
    <property type="entry name" value="UvrABC system protein C"/>
    <property type="match status" value="1"/>
</dbReference>
<dbReference type="SMART" id="SM00465">
    <property type="entry name" value="GIYc"/>
    <property type="match status" value="1"/>
</dbReference>
<proteinExistence type="inferred from homology"/>
<comment type="subcellular location">
    <subcellularLocation>
        <location evidence="7">Cytoplasm</location>
    </subcellularLocation>
</comment>
<keyword evidence="2 7" id="KW-0227">DNA damage</keyword>
<dbReference type="Pfam" id="PF02151">
    <property type="entry name" value="UVR"/>
    <property type="match status" value="1"/>
</dbReference>
<evidence type="ECO:0000256" key="4">
    <source>
        <dbReference type="ARBA" id="ARBA00022881"/>
    </source>
</evidence>
<dbReference type="Pfam" id="PF01541">
    <property type="entry name" value="GIY-YIG"/>
    <property type="match status" value="1"/>
</dbReference>
<dbReference type="Gene3D" id="3.30.420.340">
    <property type="entry name" value="UvrC, RNAse H endonuclease domain"/>
    <property type="match status" value="1"/>
</dbReference>
<dbReference type="InterPro" id="IPR001943">
    <property type="entry name" value="UVR_dom"/>
</dbReference>
<dbReference type="GO" id="GO:0009381">
    <property type="term" value="F:excinuclease ABC activity"/>
    <property type="evidence" value="ECO:0007669"/>
    <property type="project" value="UniProtKB-UniRule"/>
</dbReference>
<dbReference type="SUPFAM" id="SSF46600">
    <property type="entry name" value="C-terminal UvrC-binding domain of UvrB"/>
    <property type="match status" value="1"/>
</dbReference>
<dbReference type="InterPro" id="IPR035901">
    <property type="entry name" value="GIY-YIG_endonuc_sf"/>
</dbReference>
<name>A0AAV4L9K6_9BACL</name>
<dbReference type="GO" id="GO:0009380">
    <property type="term" value="C:excinuclease repair complex"/>
    <property type="evidence" value="ECO:0007669"/>
    <property type="project" value="InterPro"/>
</dbReference>
<accession>A0AAV4L9K6</accession>
<keyword evidence="1 7" id="KW-0963">Cytoplasm</keyword>
<dbReference type="RefSeq" id="WP_282197745.1">
    <property type="nucleotide sequence ID" value="NZ_BOQE01000001.1"/>
</dbReference>
<dbReference type="Gene3D" id="1.10.150.20">
    <property type="entry name" value="5' to 3' exonuclease, C-terminal subdomain"/>
    <property type="match status" value="1"/>
</dbReference>
<dbReference type="InterPro" id="IPR050066">
    <property type="entry name" value="UvrABC_protein_C"/>
</dbReference>
<dbReference type="InterPro" id="IPR000305">
    <property type="entry name" value="GIY-YIG_endonuc"/>
</dbReference>
<dbReference type="Pfam" id="PF08459">
    <property type="entry name" value="UvrC_RNaseH_dom"/>
    <property type="match status" value="1"/>
</dbReference>
<feature type="domain" description="UVR" evidence="8">
    <location>
        <begin position="198"/>
        <end position="233"/>
    </location>
</feature>
<comment type="subunit">
    <text evidence="7">Interacts with UvrB in an incision complex.</text>
</comment>
<dbReference type="GO" id="GO:0005737">
    <property type="term" value="C:cytoplasm"/>
    <property type="evidence" value="ECO:0007669"/>
    <property type="project" value="UniProtKB-SubCell"/>
</dbReference>
<evidence type="ECO:0000256" key="6">
    <source>
        <dbReference type="ARBA" id="ARBA00023236"/>
    </source>
</evidence>
<gene>
    <name evidence="7 11" type="primary">uvrC</name>
    <name evidence="11" type="ORF">DNHGIG_00160</name>
</gene>
<evidence type="ECO:0000313" key="11">
    <source>
        <dbReference type="EMBL" id="GIM44467.1"/>
    </source>
</evidence>
<organism evidence="11 12">
    <name type="scientific">Collibacillus ludicampi</name>
    <dbReference type="NCBI Taxonomy" id="2771369"/>
    <lineage>
        <taxon>Bacteria</taxon>
        <taxon>Bacillati</taxon>
        <taxon>Bacillota</taxon>
        <taxon>Bacilli</taxon>
        <taxon>Bacillales</taxon>
        <taxon>Alicyclobacillaceae</taxon>
        <taxon>Collibacillus</taxon>
    </lineage>
</organism>
<evidence type="ECO:0000256" key="1">
    <source>
        <dbReference type="ARBA" id="ARBA00022490"/>
    </source>
</evidence>
<dbReference type="InterPro" id="IPR047296">
    <property type="entry name" value="GIY-YIG_UvrC_Cho"/>
</dbReference>
<feature type="domain" description="UvrC family homology region profile" evidence="10">
    <location>
        <begin position="249"/>
        <end position="467"/>
    </location>
</feature>
<dbReference type="InterPro" id="IPR010994">
    <property type="entry name" value="RuvA_2-like"/>
</dbReference>
<dbReference type="InterPro" id="IPR004791">
    <property type="entry name" value="UvrC"/>
</dbReference>
<dbReference type="InterPro" id="IPR038476">
    <property type="entry name" value="UvrC_RNase_H_dom_sf"/>
</dbReference>
<comment type="caution">
    <text evidence="11">The sequence shown here is derived from an EMBL/GenBank/DDBJ whole genome shotgun (WGS) entry which is preliminary data.</text>
</comment>
<evidence type="ECO:0000259" key="8">
    <source>
        <dbReference type="PROSITE" id="PS50151"/>
    </source>
</evidence>
<dbReference type="PANTHER" id="PTHR30562">
    <property type="entry name" value="UVRC/OXIDOREDUCTASE"/>
    <property type="match status" value="1"/>
</dbReference>
<dbReference type="GO" id="GO:0003677">
    <property type="term" value="F:DNA binding"/>
    <property type="evidence" value="ECO:0007669"/>
    <property type="project" value="UniProtKB-UniRule"/>
</dbReference>
<dbReference type="Gene3D" id="3.40.1440.10">
    <property type="entry name" value="GIY-YIG endonuclease"/>
    <property type="match status" value="1"/>
</dbReference>
<dbReference type="PANTHER" id="PTHR30562:SF1">
    <property type="entry name" value="UVRABC SYSTEM PROTEIN C"/>
    <property type="match status" value="1"/>
</dbReference>
<dbReference type="InterPro" id="IPR036876">
    <property type="entry name" value="UVR_dom_sf"/>
</dbReference>